<evidence type="ECO:0000313" key="3">
    <source>
        <dbReference type="Proteomes" id="UP000250235"/>
    </source>
</evidence>
<dbReference type="AlphaFoldDB" id="A0A2Z7AM84"/>
<evidence type="ECO:0000313" key="2">
    <source>
        <dbReference type="EMBL" id="KZV22498.1"/>
    </source>
</evidence>
<keyword evidence="3" id="KW-1185">Reference proteome</keyword>
<dbReference type="Proteomes" id="UP000250235">
    <property type="component" value="Unassembled WGS sequence"/>
</dbReference>
<reference evidence="2 3" key="1">
    <citation type="journal article" date="2015" name="Proc. Natl. Acad. Sci. U.S.A.">
        <title>The resurrection genome of Boea hygrometrica: A blueprint for survival of dehydration.</title>
        <authorList>
            <person name="Xiao L."/>
            <person name="Yang G."/>
            <person name="Zhang L."/>
            <person name="Yang X."/>
            <person name="Zhao S."/>
            <person name="Ji Z."/>
            <person name="Zhou Q."/>
            <person name="Hu M."/>
            <person name="Wang Y."/>
            <person name="Chen M."/>
            <person name="Xu Y."/>
            <person name="Jin H."/>
            <person name="Xiao X."/>
            <person name="Hu G."/>
            <person name="Bao F."/>
            <person name="Hu Y."/>
            <person name="Wan P."/>
            <person name="Li L."/>
            <person name="Deng X."/>
            <person name="Kuang T."/>
            <person name="Xiang C."/>
            <person name="Zhu J.K."/>
            <person name="Oliver M.J."/>
            <person name="He Y."/>
        </authorList>
    </citation>
    <scope>NUCLEOTIDE SEQUENCE [LARGE SCALE GENOMIC DNA]</scope>
    <source>
        <strain evidence="3">cv. XS01</strain>
    </source>
</reference>
<feature type="compositionally biased region" description="Basic and acidic residues" evidence="1">
    <location>
        <begin position="23"/>
        <end position="42"/>
    </location>
</feature>
<evidence type="ECO:0000256" key="1">
    <source>
        <dbReference type="SAM" id="MobiDB-lite"/>
    </source>
</evidence>
<name>A0A2Z7AM84_9LAMI</name>
<protein>
    <submittedName>
        <fullName evidence="2">Uncharacterized protein</fullName>
    </submittedName>
</protein>
<organism evidence="2 3">
    <name type="scientific">Dorcoceras hygrometricum</name>
    <dbReference type="NCBI Taxonomy" id="472368"/>
    <lineage>
        <taxon>Eukaryota</taxon>
        <taxon>Viridiplantae</taxon>
        <taxon>Streptophyta</taxon>
        <taxon>Embryophyta</taxon>
        <taxon>Tracheophyta</taxon>
        <taxon>Spermatophyta</taxon>
        <taxon>Magnoliopsida</taxon>
        <taxon>eudicotyledons</taxon>
        <taxon>Gunneridae</taxon>
        <taxon>Pentapetalae</taxon>
        <taxon>asterids</taxon>
        <taxon>lamiids</taxon>
        <taxon>Lamiales</taxon>
        <taxon>Gesneriaceae</taxon>
        <taxon>Didymocarpoideae</taxon>
        <taxon>Trichosporeae</taxon>
        <taxon>Loxocarpinae</taxon>
        <taxon>Dorcoceras</taxon>
    </lineage>
</organism>
<accession>A0A2Z7AM84</accession>
<proteinExistence type="predicted"/>
<dbReference type="EMBL" id="KV014363">
    <property type="protein sequence ID" value="KZV22498.1"/>
    <property type="molecule type" value="Genomic_DNA"/>
</dbReference>
<feature type="region of interest" description="Disordered" evidence="1">
    <location>
        <begin position="22"/>
        <end position="84"/>
    </location>
</feature>
<sequence>MFFLLIFPELNAGIQFWKLSRSVRSDRRSELRRSHSGGDEPNVHPLDPGPLGRRPSSLTKPPRPPRVAGIRSGQFDEENPSTQISSGLLVQADEGIPPLVVDLIGVIYRNLP</sequence>
<gene>
    <name evidence="2" type="ORF">F511_19938</name>
</gene>